<evidence type="ECO:0000256" key="1">
    <source>
        <dbReference type="ARBA" id="ARBA00004653"/>
    </source>
</evidence>
<organism evidence="11">
    <name type="scientific">Chlamydomonas leiostraca</name>
    <dbReference type="NCBI Taxonomy" id="1034604"/>
    <lineage>
        <taxon>Eukaryota</taxon>
        <taxon>Viridiplantae</taxon>
        <taxon>Chlorophyta</taxon>
        <taxon>core chlorophytes</taxon>
        <taxon>Chlorophyceae</taxon>
        <taxon>CS clade</taxon>
        <taxon>Chlamydomonadales</taxon>
        <taxon>Chlamydomonadaceae</taxon>
        <taxon>Chlamydomonas</taxon>
    </lineage>
</organism>
<dbReference type="GO" id="GO:0005802">
    <property type="term" value="C:trans-Golgi network"/>
    <property type="evidence" value="ECO:0007669"/>
    <property type="project" value="TreeGrafter"/>
</dbReference>
<keyword evidence="3" id="KW-0813">Transport</keyword>
<keyword evidence="5" id="KW-0653">Protein transport</keyword>
<keyword evidence="7" id="KW-0333">Golgi apparatus</keyword>
<evidence type="ECO:0000313" key="11">
    <source>
        <dbReference type="EMBL" id="CAD8678517.1"/>
    </source>
</evidence>
<evidence type="ECO:0008006" key="12">
    <source>
        <dbReference type="Google" id="ProtNLM"/>
    </source>
</evidence>
<evidence type="ECO:0000256" key="8">
    <source>
        <dbReference type="ARBA" id="ARBA00023136"/>
    </source>
</evidence>
<evidence type="ECO:0000256" key="10">
    <source>
        <dbReference type="SAM" id="Phobius"/>
    </source>
</evidence>
<comment type="subcellular location">
    <subcellularLocation>
        <location evidence="1">Golgi apparatus membrane</location>
        <topology evidence="1">Multi-pass membrane protein</topology>
    </subcellularLocation>
</comment>
<dbReference type="Pfam" id="PF09801">
    <property type="entry name" value="SYS1"/>
    <property type="match status" value="1"/>
</dbReference>
<feature type="compositionally biased region" description="Low complexity" evidence="9">
    <location>
        <begin position="154"/>
        <end position="166"/>
    </location>
</feature>
<keyword evidence="8 10" id="KW-0472">Membrane</keyword>
<dbReference type="PANTHER" id="PTHR12952:SF0">
    <property type="entry name" value="PROTEIN SYS1 HOMOLOG"/>
    <property type="match status" value="1"/>
</dbReference>
<dbReference type="GO" id="GO:0034067">
    <property type="term" value="P:protein localization to Golgi apparatus"/>
    <property type="evidence" value="ECO:0007669"/>
    <property type="project" value="TreeGrafter"/>
</dbReference>
<dbReference type="GO" id="GO:0043001">
    <property type="term" value="P:Golgi to plasma membrane protein transport"/>
    <property type="evidence" value="ECO:0007669"/>
    <property type="project" value="TreeGrafter"/>
</dbReference>
<dbReference type="GO" id="GO:0005829">
    <property type="term" value="C:cytosol"/>
    <property type="evidence" value="ECO:0007669"/>
    <property type="project" value="GOC"/>
</dbReference>
<gene>
    <name evidence="11" type="ORF">CLEI1391_LOCUS8562</name>
</gene>
<accession>A0A7S0RIG5</accession>
<evidence type="ECO:0000256" key="5">
    <source>
        <dbReference type="ARBA" id="ARBA00022927"/>
    </source>
</evidence>
<protein>
    <recommendedName>
        <fullName evidence="12">Protein SYS1 homolog</fullName>
    </recommendedName>
</protein>
<feature type="transmembrane region" description="Helical" evidence="10">
    <location>
        <begin position="60"/>
        <end position="83"/>
    </location>
</feature>
<dbReference type="GO" id="GO:0000139">
    <property type="term" value="C:Golgi membrane"/>
    <property type="evidence" value="ECO:0007669"/>
    <property type="project" value="UniProtKB-SubCell"/>
</dbReference>
<dbReference type="GO" id="GO:0006895">
    <property type="term" value="P:Golgi to endosome transport"/>
    <property type="evidence" value="ECO:0007669"/>
    <property type="project" value="TreeGrafter"/>
</dbReference>
<evidence type="ECO:0000256" key="3">
    <source>
        <dbReference type="ARBA" id="ARBA00022448"/>
    </source>
</evidence>
<keyword evidence="6 10" id="KW-1133">Transmembrane helix</keyword>
<dbReference type="AlphaFoldDB" id="A0A7S0RIG5"/>
<evidence type="ECO:0000256" key="7">
    <source>
        <dbReference type="ARBA" id="ARBA00023034"/>
    </source>
</evidence>
<keyword evidence="4 10" id="KW-0812">Transmembrane</keyword>
<reference evidence="11" key="1">
    <citation type="submission" date="2021-01" db="EMBL/GenBank/DDBJ databases">
        <authorList>
            <person name="Corre E."/>
            <person name="Pelletier E."/>
            <person name="Niang G."/>
            <person name="Scheremetjew M."/>
            <person name="Finn R."/>
            <person name="Kale V."/>
            <person name="Holt S."/>
            <person name="Cochrane G."/>
            <person name="Meng A."/>
            <person name="Brown T."/>
            <person name="Cohen L."/>
        </authorList>
    </citation>
    <scope>NUCLEOTIDE SEQUENCE</scope>
    <source>
        <strain evidence="11">SAG 11-49</strain>
    </source>
</reference>
<sequence>MLYGAAVWDPWLIIAQIISLQCLFYMSLGLWQMLFVGPYIGRLTVAQIFGWQALSFRTYVGVMTMVSNLATSVTGALFIMWIVERAKKCLDFASTCYIWHLVFCCIHSGFPMSLEWWATNSLGLLIMSLLGEWLCVRREMQDIPLASVRNARRGSGPSGSAGTSDGVQMTAAGGVSSSSSSAPPALRGVSATGLSSTAPARVTSSTRLLSGQEAV</sequence>
<dbReference type="InterPro" id="IPR019185">
    <property type="entry name" value="Integral_membrane_SYS1-rel"/>
</dbReference>
<name>A0A7S0RIG5_9CHLO</name>
<evidence type="ECO:0000256" key="9">
    <source>
        <dbReference type="SAM" id="MobiDB-lite"/>
    </source>
</evidence>
<evidence type="ECO:0000256" key="2">
    <source>
        <dbReference type="ARBA" id="ARBA00008160"/>
    </source>
</evidence>
<feature type="region of interest" description="Disordered" evidence="9">
    <location>
        <begin position="150"/>
        <end position="192"/>
    </location>
</feature>
<dbReference type="EMBL" id="HBFB01015212">
    <property type="protein sequence ID" value="CAD8678517.1"/>
    <property type="molecule type" value="Transcribed_RNA"/>
</dbReference>
<feature type="transmembrane region" description="Helical" evidence="10">
    <location>
        <begin position="90"/>
        <end position="110"/>
    </location>
</feature>
<comment type="similarity">
    <text evidence="2">Belongs to the SYS1 family.</text>
</comment>
<feature type="transmembrane region" description="Helical" evidence="10">
    <location>
        <begin position="12"/>
        <end position="40"/>
    </location>
</feature>
<evidence type="ECO:0000256" key="6">
    <source>
        <dbReference type="ARBA" id="ARBA00022989"/>
    </source>
</evidence>
<evidence type="ECO:0000256" key="4">
    <source>
        <dbReference type="ARBA" id="ARBA00022692"/>
    </source>
</evidence>
<dbReference type="PANTHER" id="PTHR12952">
    <property type="entry name" value="SYS1"/>
    <property type="match status" value="1"/>
</dbReference>
<proteinExistence type="inferred from homology"/>